<evidence type="ECO:0000256" key="6">
    <source>
        <dbReference type="SAM" id="MobiDB-lite"/>
    </source>
</evidence>
<organism evidence="8 9">
    <name type="scientific">Rhizobium meliloti</name>
    <name type="common">Ensifer meliloti</name>
    <name type="synonym">Sinorhizobium meliloti</name>
    <dbReference type="NCBI Taxonomy" id="382"/>
    <lineage>
        <taxon>Bacteria</taxon>
        <taxon>Pseudomonadati</taxon>
        <taxon>Pseudomonadota</taxon>
        <taxon>Alphaproteobacteria</taxon>
        <taxon>Hyphomicrobiales</taxon>
        <taxon>Rhizobiaceae</taxon>
        <taxon>Sinorhizobium/Ensifer group</taxon>
        <taxon>Sinorhizobium</taxon>
    </lineage>
</organism>
<evidence type="ECO:0000256" key="1">
    <source>
        <dbReference type="ARBA" id="ARBA00004651"/>
    </source>
</evidence>
<gene>
    <name evidence="8" type="ORF">GHK53_35895</name>
</gene>
<feature type="transmembrane region" description="Helical" evidence="7">
    <location>
        <begin position="270"/>
        <end position="292"/>
    </location>
</feature>
<evidence type="ECO:0000313" key="8">
    <source>
        <dbReference type="EMBL" id="MQW37974.1"/>
    </source>
</evidence>
<feature type="transmembrane region" description="Helical" evidence="7">
    <location>
        <begin position="157"/>
        <end position="178"/>
    </location>
</feature>
<comment type="subcellular location">
    <subcellularLocation>
        <location evidence="1">Cell membrane</location>
        <topology evidence="1">Multi-pass membrane protein</topology>
    </subcellularLocation>
</comment>
<comment type="caution">
    <text evidence="8">The sequence shown here is derived from an EMBL/GenBank/DDBJ whole genome shotgun (WGS) entry which is preliminary data.</text>
</comment>
<evidence type="ECO:0000256" key="3">
    <source>
        <dbReference type="ARBA" id="ARBA00022692"/>
    </source>
</evidence>
<dbReference type="GO" id="GO:0005886">
    <property type="term" value="C:plasma membrane"/>
    <property type="evidence" value="ECO:0007669"/>
    <property type="project" value="UniProtKB-SubCell"/>
</dbReference>
<reference evidence="8 9" key="1">
    <citation type="journal article" date="2013" name="Genome Biol.">
        <title>Comparative genomics of the core and accessory genomes of 48 Sinorhizobium strains comprising five genospecies.</title>
        <authorList>
            <person name="Sugawara M."/>
            <person name="Epstein B."/>
            <person name="Badgley B.D."/>
            <person name="Unno T."/>
            <person name="Xu L."/>
            <person name="Reese J."/>
            <person name="Gyaneshwar P."/>
            <person name="Denny R."/>
            <person name="Mudge J."/>
            <person name="Bharti A.K."/>
            <person name="Farmer A.D."/>
            <person name="May G.D."/>
            <person name="Woodward J.E."/>
            <person name="Medigue C."/>
            <person name="Vallenet D."/>
            <person name="Lajus A."/>
            <person name="Rouy Z."/>
            <person name="Martinez-Vaz B."/>
            <person name="Tiffin P."/>
            <person name="Young N.D."/>
            <person name="Sadowsky M.J."/>
        </authorList>
    </citation>
    <scope>NUCLEOTIDE SEQUENCE [LARGE SCALE GENOMIC DNA]</scope>
    <source>
        <strain evidence="8 9">N6B1</strain>
    </source>
</reference>
<dbReference type="Proteomes" id="UP000429484">
    <property type="component" value="Unassembled WGS sequence"/>
</dbReference>
<evidence type="ECO:0000256" key="2">
    <source>
        <dbReference type="ARBA" id="ARBA00022475"/>
    </source>
</evidence>
<evidence type="ECO:0000256" key="4">
    <source>
        <dbReference type="ARBA" id="ARBA00022989"/>
    </source>
</evidence>
<dbReference type="PANTHER" id="PTHR30213">
    <property type="entry name" value="INNER MEMBRANE PROTEIN YHJD"/>
    <property type="match status" value="1"/>
</dbReference>
<accession>A0AAW9U0J8</accession>
<dbReference type="PANTHER" id="PTHR30213:SF0">
    <property type="entry name" value="UPF0761 MEMBRANE PROTEIN YIHY"/>
    <property type="match status" value="1"/>
</dbReference>
<feature type="compositionally biased region" description="Basic and acidic residues" evidence="6">
    <location>
        <begin position="30"/>
        <end position="47"/>
    </location>
</feature>
<sequence length="364" mass="39623">MQGTSQRLACSNAIRDRPPVRPIRGTANVRTREDNQMKSGDAKRGTDEQAQEAGRGRAADSPGEIPARGLRDVFWRVVSQISEDRISLIAAGVTFYVLLSVFPALASLVSIYGLVSDPATIAEQATLLAAVLPAQSLQMMTDQLETLSSQKTSSLSFGFIAGLLFALWSARNGVGALFEAMNIAYDETEKRSFIRLTLLSIGFTLAGLILTAVLIAAIAVLPAVLAFLHLELEGLLRFVRWPVMLLLIAAGITLIYRYGPSREPAKLRWLTWGAALSTICWLVASLAFSYYIDNFANYNATYGALGALIGFMLWIWISTMIVIIGAELNAELEHQTARDSTTGRPKELGKRDAYVADTVGDTED</sequence>
<protein>
    <submittedName>
        <fullName evidence="8">YihY family inner membrane protein</fullName>
    </submittedName>
</protein>
<evidence type="ECO:0000256" key="5">
    <source>
        <dbReference type="ARBA" id="ARBA00023136"/>
    </source>
</evidence>
<dbReference type="NCBIfam" id="TIGR00765">
    <property type="entry name" value="yihY_not_rbn"/>
    <property type="match status" value="1"/>
</dbReference>
<dbReference type="EMBL" id="WISR01000290">
    <property type="protein sequence ID" value="MQW37974.1"/>
    <property type="molecule type" value="Genomic_DNA"/>
</dbReference>
<name>A0AAW9U0J8_RHIML</name>
<feature type="transmembrane region" description="Helical" evidence="7">
    <location>
        <begin position="198"/>
        <end position="227"/>
    </location>
</feature>
<dbReference type="InterPro" id="IPR017039">
    <property type="entry name" value="Virul_fac_BrkB"/>
</dbReference>
<feature type="region of interest" description="Disordered" evidence="6">
    <location>
        <begin position="1"/>
        <end position="64"/>
    </location>
</feature>
<evidence type="ECO:0000256" key="7">
    <source>
        <dbReference type="SAM" id="Phobius"/>
    </source>
</evidence>
<dbReference type="Pfam" id="PF03631">
    <property type="entry name" value="Virul_fac_BrkB"/>
    <property type="match status" value="1"/>
</dbReference>
<keyword evidence="3 7" id="KW-0812">Transmembrane</keyword>
<feature type="transmembrane region" description="Helical" evidence="7">
    <location>
        <begin position="304"/>
        <end position="326"/>
    </location>
</feature>
<keyword evidence="2" id="KW-1003">Cell membrane</keyword>
<feature type="transmembrane region" description="Helical" evidence="7">
    <location>
        <begin position="239"/>
        <end position="258"/>
    </location>
</feature>
<keyword evidence="4 7" id="KW-1133">Transmembrane helix</keyword>
<dbReference type="AlphaFoldDB" id="A0AAW9U0J8"/>
<evidence type="ECO:0000313" key="9">
    <source>
        <dbReference type="Proteomes" id="UP000429484"/>
    </source>
</evidence>
<feature type="transmembrane region" description="Helical" evidence="7">
    <location>
        <begin position="86"/>
        <end position="112"/>
    </location>
</feature>
<keyword evidence="5 7" id="KW-0472">Membrane</keyword>
<proteinExistence type="predicted"/>